<dbReference type="EMBL" id="RBNI01001620">
    <property type="protein sequence ID" value="RUP50210.1"/>
    <property type="molecule type" value="Genomic_DNA"/>
</dbReference>
<dbReference type="Proteomes" id="UP000268093">
    <property type="component" value="Unassembled WGS sequence"/>
</dbReference>
<name>A0A433DH91_9FUNG</name>
<sequence>MNPWPASSPVQRHDLVIRALARCANIHTFHDELEVHAGSSLYGITKKLRQLTPRSLQAHSRRVLIGTLNRLELRYGFQAARKATPFALARGHNLPCHQGICAYWLTTTIKVYFKQLPPPPIHIVFHNNPHTPTNFSSPLTNSHRSTLKKPPSSCTSASNAPRPRNSPPSLPLPTLQTSLSEILTAFEILLARFAITIEELEPRVACDQYPVGGNAWAAAHIRMGEQRILRLGVRIMRED</sequence>
<dbReference type="AlphaFoldDB" id="A0A433DH91"/>
<evidence type="ECO:0000313" key="2">
    <source>
        <dbReference type="EMBL" id="RUP50210.1"/>
    </source>
</evidence>
<proteinExistence type="predicted"/>
<accession>A0A433DH91</accession>
<comment type="caution">
    <text evidence="2">The sequence shown here is derived from an EMBL/GenBank/DDBJ whole genome shotgun (WGS) entry which is preliminary data.</text>
</comment>
<gene>
    <name evidence="2" type="ORF">BC936DRAFT_139979</name>
</gene>
<protein>
    <submittedName>
        <fullName evidence="2">Uncharacterized protein</fullName>
    </submittedName>
</protein>
<dbReference type="InterPro" id="IPR036464">
    <property type="entry name" value="Rubisco_LSMT_subst-bd_sf"/>
</dbReference>
<dbReference type="SUPFAM" id="SSF81822">
    <property type="entry name" value="RuBisCo LSMT C-terminal, substrate-binding domain"/>
    <property type="match status" value="1"/>
</dbReference>
<evidence type="ECO:0000313" key="3">
    <source>
        <dbReference type="Proteomes" id="UP000268093"/>
    </source>
</evidence>
<keyword evidence="3" id="KW-1185">Reference proteome</keyword>
<evidence type="ECO:0000256" key="1">
    <source>
        <dbReference type="SAM" id="MobiDB-lite"/>
    </source>
</evidence>
<feature type="compositionally biased region" description="Polar residues" evidence="1">
    <location>
        <begin position="134"/>
        <end position="144"/>
    </location>
</feature>
<organism evidence="2 3">
    <name type="scientific">Jimgerdemannia flammicorona</name>
    <dbReference type="NCBI Taxonomy" id="994334"/>
    <lineage>
        <taxon>Eukaryota</taxon>
        <taxon>Fungi</taxon>
        <taxon>Fungi incertae sedis</taxon>
        <taxon>Mucoromycota</taxon>
        <taxon>Mucoromycotina</taxon>
        <taxon>Endogonomycetes</taxon>
        <taxon>Endogonales</taxon>
        <taxon>Endogonaceae</taxon>
        <taxon>Jimgerdemannia</taxon>
    </lineage>
</organism>
<feature type="region of interest" description="Disordered" evidence="1">
    <location>
        <begin position="134"/>
        <end position="173"/>
    </location>
</feature>
<reference evidence="2 3" key="1">
    <citation type="journal article" date="2018" name="New Phytol.">
        <title>Phylogenomics of Endogonaceae and evolution of mycorrhizas within Mucoromycota.</title>
        <authorList>
            <person name="Chang Y."/>
            <person name="Desiro A."/>
            <person name="Na H."/>
            <person name="Sandor L."/>
            <person name="Lipzen A."/>
            <person name="Clum A."/>
            <person name="Barry K."/>
            <person name="Grigoriev I.V."/>
            <person name="Martin F.M."/>
            <person name="Stajich J.E."/>
            <person name="Smith M.E."/>
            <person name="Bonito G."/>
            <person name="Spatafora J.W."/>
        </authorList>
    </citation>
    <scope>NUCLEOTIDE SEQUENCE [LARGE SCALE GENOMIC DNA]</scope>
    <source>
        <strain evidence="2 3">GMNB39</strain>
    </source>
</reference>